<evidence type="ECO:0000313" key="10">
    <source>
        <dbReference type="Proteomes" id="UP000285288"/>
    </source>
</evidence>
<feature type="transmembrane region" description="Helical" evidence="8">
    <location>
        <begin position="30"/>
        <end position="57"/>
    </location>
</feature>
<dbReference type="GO" id="GO:0005886">
    <property type="term" value="C:plasma membrane"/>
    <property type="evidence" value="ECO:0007669"/>
    <property type="project" value="UniProtKB-SubCell"/>
</dbReference>
<feature type="transmembrane region" description="Helical" evidence="8">
    <location>
        <begin position="142"/>
        <end position="163"/>
    </location>
</feature>
<organism evidence="9 10">
    <name type="scientific">Holdemanella biformis</name>
    <dbReference type="NCBI Taxonomy" id="1735"/>
    <lineage>
        <taxon>Bacteria</taxon>
        <taxon>Bacillati</taxon>
        <taxon>Bacillota</taxon>
        <taxon>Erysipelotrichia</taxon>
        <taxon>Erysipelotrichales</taxon>
        <taxon>Erysipelotrichaceae</taxon>
        <taxon>Holdemanella</taxon>
    </lineage>
</organism>
<dbReference type="PIRSF" id="PIRSF500217">
    <property type="entry name" value="AlgI"/>
    <property type="match status" value="1"/>
</dbReference>
<keyword evidence="6 7" id="KW-0472">Membrane</keyword>
<dbReference type="InterPro" id="IPR051085">
    <property type="entry name" value="MB_O-acyltransferase"/>
</dbReference>
<evidence type="ECO:0000313" key="9">
    <source>
        <dbReference type="EMBL" id="RHB05444.1"/>
    </source>
</evidence>
<feature type="transmembrane region" description="Helical" evidence="8">
    <location>
        <begin position="6"/>
        <end position="23"/>
    </location>
</feature>
<accession>A0A413UCE8</accession>
<dbReference type="Pfam" id="PF03062">
    <property type="entry name" value="MBOAT"/>
    <property type="match status" value="1"/>
</dbReference>
<evidence type="ECO:0000256" key="6">
    <source>
        <dbReference type="ARBA" id="ARBA00023136"/>
    </source>
</evidence>
<feature type="transmembrane region" description="Helical" evidence="8">
    <location>
        <begin position="77"/>
        <end position="95"/>
    </location>
</feature>
<dbReference type="GO" id="GO:0042121">
    <property type="term" value="P:alginic acid biosynthetic process"/>
    <property type="evidence" value="ECO:0007669"/>
    <property type="project" value="InterPro"/>
</dbReference>
<dbReference type="InterPro" id="IPR004299">
    <property type="entry name" value="MBOAT_fam"/>
</dbReference>
<proteinExistence type="inferred from homology"/>
<dbReference type="InterPro" id="IPR024194">
    <property type="entry name" value="Ac/AlaTfrase_AlgI/DltB"/>
</dbReference>
<dbReference type="RefSeq" id="WP_118011428.1">
    <property type="nucleotide sequence ID" value="NZ_QSGD01000022.1"/>
</dbReference>
<keyword evidence="5 8" id="KW-1133">Transmembrane helix</keyword>
<dbReference type="GO" id="GO:0016746">
    <property type="term" value="F:acyltransferase activity"/>
    <property type="evidence" value="ECO:0007669"/>
    <property type="project" value="UniProtKB-KW"/>
</dbReference>
<evidence type="ECO:0000256" key="8">
    <source>
        <dbReference type="SAM" id="Phobius"/>
    </source>
</evidence>
<comment type="caution">
    <text evidence="9">The sequence shown here is derived from an EMBL/GenBank/DDBJ whole genome shotgun (WGS) entry which is preliminary data.</text>
</comment>
<evidence type="ECO:0000256" key="2">
    <source>
        <dbReference type="ARBA" id="ARBA00010323"/>
    </source>
</evidence>
<feature type="transmembrane region" description="Helical" evidence="8">
    <location>
        <begin position="342"/>
        <end position="362"/>
    </location>
</feature>
<dbReference type="PANTHER" id="PTHR13285">
    <property type="entry name" value="ACYLTRANSFERASE"/>
    <property type="match status" value="1"/>
</dbReference>
<dbReference type="InterPro" id="IPR028362">
    <property type="entry name" value="AlgI"/>
</dbReference>
<feature type="transmembrane region" description="Helical" evidence="8">
    <location>
        <begin position="393"/>
        <end position="412"/>
    </location>
</feature>
<name>A0A413UCE8_9FIRM</name>
<evidence type="ECO:0000256" key="1">
    <source>
        <dbReference type="ARBA" id="ARBA00004651"/>
    </source>
</evidence>
<keyword evidence="4 8" id="KW-0812">Transmembrane</keyword>
<dbReference type="EMBL" id="QSGD01000022">
    <property type="protein sequence ID" value="RHB05444.1"/>
    <property type="molecule type" value="Genomic_DNA"/>
</dbReference>
<feature type="transmembrane region" description="Helical" evidence="8">
    <location>
        <begin position="213"/>
        <end position="230"/>
    </location>
</feature>
<reference evidence="9 10" key="1">
    <citation type="submission" date="2018-08" db="EMBL/GenBank/DDBJ databases">
        <title>A genome reference for cultivated species of the human gut microbiota.</title>
        <authorList>
            <person name="Zou Y."/>
            <person name="Xue W."/>
            <person name="Luo G."/>
        </authorList>
    </citation>
    <scope>NUCLEOTIDE SEQUENCE [LARGE SCALE GENOMIC DNA]</scope>
    <source>
        <strain evidence="9 10">AM42-13AC</strain>
    </source>
</reference>
<keyword evidence="3 7" id="KW-1003">Cell membrane</keyword>
<keyword evidence="7" id="KW-0808">Transferase</keyword>
<dbReference type="AlphaFoldDB" id="A0A413UCE8"/>
<evidence type="ECO:0000256" key="3">
    <source>
        <dbReference type="ARBA" id="ARBA00022475"/>
    </source>
</evidence>
<dbReference type="Proteomes" id="UP000285288">
    <property type="component" value="Unassembled WGS sequence"/>
</dbReference>
<comment type="subcellular location">
    <subcellularLocation>
        <location evidence="1">Cell membrane</location>
        <topology evidence="1">Multi-pass membrane protein</topology>
    </subcellularLocation>
</comment>
<gene>
    <name evidence="9" type="ORF">DW907_06725</name>
</gene>
<comment type="similarity">
    <text evidence="2 7">Belongs to the membrane-bound acyltransferase family.</text>
</comment>
<feature type="transmembrane region" description="Helical" evidence="8">
    <location>
        <begin position="102"/>
        <end position="122"/>
    </location>
</feature>
<protein>
    <submittedName>
        <fullName evidence="9">MBOAT family protein</fullName>
    </submittedName>
</protein>
<sequence length="459" mass="53331">MVFTDLLFLFFFLPISVLLYKVVKNIKIQNILLVVLSLLFYAWGNPVHVILLILSILWNYFTALELNEQEDEKARKIILIVAIVVDLLLLGVYKYTGFVMNILHIQSSIQIALPVGLSFFTFSELSYLFDVYNNKSEPQRNLISYSLYVSFFGKISMGPIVSYHDMEAQLNDRTVSKAQFASGVVLFSKGLIKKVLLADQLSYVYSVLQNNQSVMGVWLLAICYMLQIYFDFSGYSDMAIGLSRFFGFDFAPNFEHPYTAISVQDFWRKWHISLSRWFRDYLYIPLGGNRVDQNTYIRNIFIVWFSTGLWHGANWTFIVWGIYYGCFLLLEKFFLKEKLEKLPTFISHIYTLFVVLIGWVFFMSPSLGSAFSVIGKMFGIGASAFVDNQAAFMFKSYLILFILAIIFSTKVYDNLQIFFYNQYKMKTVYTTWAVYIIMLIICIAFIVGGTYHSFLYFAF</sequence>
<dbReference type="PIRSF" id="PIRSF016636">
    <property type="entry name" value="AlgI_DltB"/>
    <property type="match status" value="1"/>
</dbReference>
<feature type="transmembrane region" description="Helical" evidence="8">
    <location>
        <begin position="432"/>
        <end position="458"/>
    </location>
</feature>
<evidence type="ECO:0000256" key="7">
    <source>
        <dbReference type="PIRNR" id="PIRNR016636"/>
    </source>
</evidence>
<keyword evidence="7" id="KW-0012">Acyltransferase</keyword>
<evidence type="ECO:0000256" key="5">
    <source>
        <dbReference type="ARBA" id="ARBA00022989"/>
    </source>
</evidence>
<evidence type="ECO:0000256" key="4">
    <source>
        <dbReference type="ARBA" id="ARBA00022692"/>
    </source>
</evidence>
<feature type="transmembrane region" description="Helical" evidence="8">
    <location>
        <begin position="368"/>
        <end position="386"/>
    </location>
</feature>
<dbReference type="PANTHER" id="PTHR13285:SF18">
    <property type="entry name" value="PROTEIN-CYSTEINE N-PALMITOYLTRANSFERASE RASP"/>
    <property type="match status" value="1"/>
</dbReference>